<evidence type="ECO:0000313" key="2">
    <source>
        <dbReference type="EMBL" id="KTD75656.1"/>
    </source>
</evidence>
<dbReference type="NCBIfam" id="NF010470">
    <property type="entry name" value="PRK13895.1"/>
    <property type="match status" value="1"/>
</dbReference>
<dbReference type="GO" id="GO:0009372">
    <property type="term" value="P:quorum sensing"/>
    <property type="evidence" value="ECO:0007669"/>
    <property type="project" value="InterPro"/>
</dbReference>
<comment type="caution">
    <text evidence="2">The sequence shown here is derived from an EMBL/GenBank/DDBJ whole genome shotgun (WGS) entry which is preliminary data.</text>
</comment>
<dbReference type="Pfam" id="PF11657">
    <property type="entry name" value="Activator-TraM"/>
    <property type="match status" value="1"/>
</dbReference>
<proteinExistence type="predicted"/>
<protein>
    <submittedName>
        <fullName evidence="2">TraM Protein</fullName>
    </submittedName>
</protein>
<accession>A0A0W1A2Y9</accession>
<feature type="transmembrane region" description="Helical" evidence="1">
    <location>
        <begin position="124"/>
        <end position="148"/>
    </location>
</feature>
<evidence type="ECO:0000313" key="3">
    <source>
        <dbReference type="Proteomes" id="UP000054729"/>
    </source>
</evidence>
<dbReference type="STRING" id="66969.Lwal_2594"/>
<dbReference type="EMBL" id="LNZB01000056">
    <property type="protein sequence ID" value="KTD75656.1"/>
    <property type="molecule type" value="Genomic_DNA"/>
</dbReference>
<keyword evidence="1" id="KW-1133">Transmembrane helix</keyword>
<dbReference type="Proteomes" id="UP000054729">
    <property type="component" value="Unassembled WGS sequence"/>
</dbReference>
<dbReference type="OrthoDB" id="7478199at2"/>
<organism evidence="2 3">
    <name type="scientific">Legionella waltersii</name>
    <dbReference type="NCBI Taxonomy" id="66969"/>
    <lineage>
        <taxon>Bacteria</taxon>
        <taxon>Pseudomonadati</taxon>
        <taxon>Pseudomonadota</taxon>
        <taxon>Gammaproteobacteria</taxon>
        <taxon>Legionellales</taxon>
        <taxon>Legionellaceae</taxon>
        <taxon>Legionella</taxon>
    </lineage>
</organism>
<dbReference type="PATRIC" id="fig|66969.6.peg.2805"/>
<dbReference type="AlphaFoldDB" id="A0A0W1A2Y9"/>
<keyword evidence="1" id="KW-0472">Membrane</keyword>
<keyword evidence="3" id="KW-1185">Reference proteome</keyword>
<dbReference type="RefSeq" id="WP_058481221.1">
    <property type="nucleotide sequence ID" value="NZ_CAAAIQ010000013.1"/>
</dbReference>
<sequence length="149" mass="16837">MSDTINEAIKTIAVKHGVVLGKDDPILILQTMNEKLLEENRKAQQVMLTQFKEEMENISSQWKVDAKEKAEKLLNAALASSKEAMNKLLRDATNEFVHAMKNVISDSLAKAKDLTQQTSKASRFTWLTSVTIFAVSCTFMLFILINFLR</sequence>
<reference evidence="2 3" key="1">
    <citation type="submission" date="2015-11" db="EMBL/GenBank/DDBJ databases">
        <title>Genomic analysis of 38 Legionella species identifies large and diverse effector repertoires.</title>
        <authorList>
            <person name="Burstein D."/>
            <person name="Amaro F."/>
            <person name="Zusman T."/>
            <person name="Lifshitz Z."/>
            <person name="Cohen O."/>
            <person name="Gilbert J.A."/>
            <person name="Pupko T."/>
            <person name="Shuman H.A."/>
            <person name="Segal G."/>
        </authorList>
    </citation>
    <scope>NUCLEOTIDE SEQUENCE [LARGE SCALE GENOMIC DNA]</scope>
    <source>
        <strain evidence="2 3">ATCC 51914</strain>
    </source>
</reference>
<name>A0A0W1A2Y9_9GAMM</name>
<evidence type="ECO:0000256" key="1">
    <source>
        <dbReference type="SAM" id="Phobius"/>
    </source>
</evidence>
<keyword evidence="1" id="KW-0812">Transmembrane</keyword>
<gene>
    <name evidence="2" type="primary">traM_2</name>
    <name evidence="2" type="ORF">Lwal_2594</name>
</gene>
<dbReference type="InterPro" id="IPR028140">
    <property type="entry name" value="TraM"/>
</dbReference>